<keyword evidence="2" id="KW-0460">Magnesium</keyword>
<dbReference type="GO" id="GO:0004659">
    <property type="term" value="F:prenyltransferase activity"/>
    <property type="evidence" value="ECO:0007669"/>
    <property type="project" value="InterPro"/>
</dbReference>
<dbReference type="InterPro" id="IPR000092">
    <property type="entry name" value="Polyprenyl_synt"/>
</dbReference>
<evidence type="ECO:0000313" key="4">
    <source>
        <dbReference type="Proteomes" id="UP000015354"/>
    </source>
</evidence>
<organism evidence="3 4">
    <name type="scientific">Strigomonas culicis</name>
    <dbReference type="NCBI Taxonomy" id="28005"/>
    <lineage>
        <taxon>Eukaryota</taxon>
        <taxon>Discoba</taxon>
        <taxon>Euglenozoa</taxon>
        <taxon>Kinetoplastea</taxon>
        <taxon>Metakinetoplastina</taxon>
        <taxon>Trypanosomatida</taxon>
        <taxon>Trypanosomatidae</taxon>
        <taxon>Strigomonadinae</taxon>
        <taxon>Strigomonas</taxon>
    </lineage>
</organism>
<dbReference type="SFLD" id="SFLDS00005">
    <property type="entry name" value="Isoprenoid_Synthase_Type_I"/>
    <property type="match status" value="1"/>
</dbReference>
<dbReference type="PANTHER" id="PTHR12001:SF44">
    <property type="entry name" value="GERANYLGERANYL PYROPHOSPHATE SYNTHASE"/>
    <property type="match status" value="1"/>
</dbReference>
<dbReference type="Proteomes" id="UP000015354">
    <property type="component" value="Unassembled WGS sequence"/>
</dbReference>
<keyword evidence="4" id="KW-1185">Reference proteome</keyword>
<dbReference type="PANTHER" id="PTHR12001">
    <property type="entry name" value="GERANYLGERANYL PYROPHOSPHATE SYNTHASE"/>
    <property type="match status" value="1"/>
</dbReference>
<dbReference type="OrthoDB" id="6921389at2759"/>
<reference evidence="3 4" key="1">
    <citation type="journal article" date="2013" name="PLoS ONE">
        <title>Predicting the Proteins of Angomonas deanei, Strigomonas culicis and Their Respective Endosymbionts Reveals New Aspects of the Trypanosomatidae Family.</title>
        <authorList>
            <person name="Motta M.C."/>
            <person name="Martins A.C."/>
            <person name="de Souza S.S."/>
            <person name="Catta-Preta C.M."/>
            <person name="Silva R."/>
            <person name="Klein C.C."/>
            <person name="de Almeida L.G."/>
            <person name="de Lima Cunha O."/>
            <person name="Ciapina L.P."/>
            <person name="Brocchi M."/>
            <person name="Colabardini A.C."/>
            <person name="de Araujo Lima B."/>
            <person name="Machado C.R."/>
            <person name="de Almeida Soares C.M."/>
            <person name="Probst C.M."/>
            <person name="de Menezes C.B."/>
            <person name="Thompson C.E."/>
            <person name="Bartholomeu D.C."/>
            <person name="Gradia D.F."/>
            <person name="Pavoni D.P."/>
            <person name="Grisard E.C."/>
            <person name="Fantinatti-Garboggini F."/>
            <person name="Marchini F.K."/>
            <person name="Rodrigues-Luiz G.F."/>
            <person name="Wagner G."/>
            <person name="Goldman G.H."/>
            <person name="Fietto J.L."/>
            <person name="Elias M.C."/>
            <person name="Goldman M.H."/>
            <person name="Sagot M.F."/>
            <person name="Pereira M."/>
            <person name="Stoco P.H."/>
            <person name="de Mendonca-Neto R.P."/>
            <person name="Teixeira S.M."/>
            <person name="Maciel T.E."/>
            <person name="de Oliveira Mendes T.A."/>
            <person name="Urmenyi T.P."/>
            <person name="de Souza W."/>
            <person name="Schenkman S."/>
            <person name="de Vasconcelos A.T."/>
        </authorList>
    </citation>
    <scope>NUCLEOTIDE SEQUENCE [LARGE SCALE GENOMIC DNA]</scope>
</reference>
<dbReference type="Pfam" id="PF00348">
    <property type="entry name" value="polyprenyl_synt"/>
    <property type="match status" value="1"/>
</dbReference>
<proteinExistence type="predicted"/>
<dbReference type="GO" id="GO:0008299">
    <property type="term" value="P:isoprenoid biosynthetic process"/>
    <property type="evidence" value="ECO:0007669"/>
    <property type="project" value="InterPro"/>
</dbReference>
<dbReference type="EMBL" id="ATMH01009121">
    <property type="protein sequence ID" value="EPY20185.1"/>
    <property type="molecule type" value="Genomic_DNA"/>
</dbReference>
<dbReference type="SUPFAM" id="SSF159245">
    <property type="entry name" value="AttH-like"/>
    <property type="match status" value="1"/>
</dbReference>
<comment type="caution">
    <text evidence="3">The sequence shown here is derived from an EMBL/GenBank/DDBJ whole genome shotgun (WGS) entry which is preliminary data.</text>
</comment>
<dbReference type="InterPro" id="IPR008949">
    <property type="entry name" value="Isoprenoid_synthase_dom_sf"/>
</dbReference>
<evidence type="ECO:0000256" key="1">
    <source>
        <dbReference type="ARBA" id="ARBA00022723"/>
    </source>
</evidence>
<gene>
    <name evidence="3" type="ORF">STCU_09121</name>
</gene>
<dbReference type="SUPFAM" id="SSF48576">
    <property type="entry name" value="Terpenoid synthases"/>
    <property type="match status" value="1"/>
</dbReference>
<evidence type="ECO:0000256" key="2">
    <source>
        <dbReference type="ARBA" id="ARBA00022842"/>
    </source>
</evidence>
<name>S9VAU2_9TRYP</name>
<sequence>MGLDKKLKCQSSDHSTIFNERGLTEESLMRHERLVKGICFCDERQLCVSLSDDCKLMVQMTNENECLYSIKYHNKENSINMDLRFIVNSAHVSRDTYFREYSFGYANYCFPTMMVSGTVTVDGEEMQVEGVGSHDRLFSSDALSGNHGNAFFWSHFSLRLSPTCALSVYRRGGESVLMEEETIAFLSEGEQTLCFMNSDIEVAFDNSWMSFATFISYPSVCLVNIRAADLSCSFNPSFNGQEFVTSFDAGFGMLMGSVKGTGMWRGEHIAVKGFGEYKCPIPYNNVEGLLRTVSKVTKKTLCELYPLDADAAWITANVTGQYTLPRGTPPEKVCETLFKPVRCLIERNGKAWRSLVLALCCNMLSSQHFDCTRYIAMTELLHLGSLVIDDIQDNSTVRRRGPCVHVEVGVPAAINAGTACYFMGPQLARIHELNAEKSSRIYQLYFDVLRTGHAGQGLDLHGVDYLMPEAVRTGNSIPLKEALQAIHMYKTGAAAGGVCRIACTLCDANDEVTLALERFGTRLGLAFQIVDDALDLCNSAAKGKDFAEDIKSGKITYPVAIAMGHLGSEQRERLWILLHTEVKDDNTLKCIIDLLSHTNAVAKCFEESRLLVKDAWDSVSPHLSESFPKALMRVFCDYLTERTY</sequence>
<protein>
    <submittedName>
        <fullName evidence="3">Polyprenyl synthase</fullName>
    </submittedName>
</protein>
<evidence type="ECO:0000313" key="3">
    <source>
        <dbReference type="EMBL" id="EPY20185.1"/>
    </source>
</evidence>
<accession>S9VAU2</accession>
<dbReference type="Gene3D" id="1.10.600.10">
    <property type="entry name" value="Farnesyl Diphosphate Synthase"/>
    <property type="match status" value="1"/>
</dbReference>
<dbReference type="GO" id="GO:0046872">
    <property type="term" value="F:metal ion binding"/>
    <property type="evidence" value="ECO:0007669"/>
    <property type="project" value="UniProtKB-KW"/>
</dbReference>
<keyword evidence="1" id="KW-0479">Metal-binding</keyword>
<dbReference type="AlphaFoldDB" id="S9VAU2"/>
<dbReference type="CDD" id="cd00685">
    <property type="entry name" value="Trans_IPPS_HT"/>
    <property type="match status" value="1"/>
</dbReference>